<reference evidence="2 3" key="1">
    <citation type="submission" date="2024-10" db="EMBL/GenBank/DDBJ databases">
        <title>The Natural Products Discovery Center: Release of the First 8490 Sequenced Strains for Exploring Actinobacteria Biosynthetic Diversity.</title>
        <authorList>
            <person name="Kalkreuter E."/>
            <person name="Kautsar S.A."/>
            <person name="Yang D."/>
            <person name="Bader C.D."/>
            <person name="Teijaro C.N."/>
            <person name="Fluegel L."/>
            <person name="Davis C.M."/>
            <person name="Simpson J.R."/>
            <person name="Lauterbach L."/>
            <person name="Steele A.D."/>
            <person name="Gui C."/>
            <person name="Meng S."/>
            <person name="Li G."/>
            <person name="Viehrig K."/>
            <person name="Ye F."/>
            <person name="Su P."/>
            <person name="Kiefer A.F."/>
            <person name="Nichols A."/>
            <person name="Cepeda A.J."/>
            <person name="Yan W."/>
            <person name="Fan B."/>
            <person name="Jiang Y."/>
            <person name="Adhikari A."/>
            <person name="Zheng C.-J."/>
            <person name="Schuster L."/>
            <person name="Cowan T.M."/>
            <person name="Smanski M.J."/>
            <person name="Chevrette M.G."/>
            <person name="De Carvalho L.P.S."/>
            <person name="Shen B."/>
        </authorList>
    </citation>
    <scope>NUCLEOTIDE SEQUENCE [LARGE SCALE GENOMIC DNA]</scope>
    <source>
        <strain evidence="2 3">NPDC020602</strain>
    </source>
</reference>
<dbReference type="Proteomes" id="UP001611339">
    <property type="component" value="Unassembled WGS sequence"/>
</dbReference>
<keyword evidence="3" id="KW-1185">Reference proteome</keyword>
<keyword evidence="1" id="KW-1133">Transmembrane helix</keyword>
<gene>
    <name evidence="2" type="ORF">ACH407_09660</name>
</gene>
<evidence type="ECO:0000313" key="3">
    <source>
        <dbReference type="Proteomes" id="UP001611339"/>
    </source>
</evidence>
<keyword evidence="1" id="KW-0472">Membrane</keyword>
<feature type="transmembrane region" description="Helical" evidence="1">
    <location>
        <begin position="24"/>
        <end position="41"/>
    </location>
</feature>
<evidence type="ECO:0000256" key="1">
    <source>
        <dbReference type="SAM" id="Phobius"/>
    </source>
</evidence>
<dbReference type="RefSeq" id="WP_398708223.1">
    <property type="nucleotide sequence ID" value="NZ_JBIRUI010000003.1"/>
</dbReference>
<keyword evidence="1" id="KW-0812">Transmembrane</keyword>
<feature type="transmembrane region" description="Helical" evidence="1">
    <location>
        <begin position="253"/>
        <end position="272"/>
    </location>
</feature>
<accession>A0ABW7U2G3</accession>
<sequence length="436" mass="45821">MTCALDVEETAAELGRYRRRAERLVVGGGVTVALAVGLGALGASGPVLTVLALGIVAMGAGAGSLVLARRMRRTLGAGVWSAHPAVAVGQSRYATSVVLRSPGGAETWPLTVIATRERYELLRPGPDGVLWWCGDPRAGGVLAAPGGGPLIWAKPMRGARVRRRIVAHAEAEGLMRRAAPKQPQGPVDVTEHITVDGLPVRLDGLPRAAGPAYADLAAHARRQAAPQGKALRPEADVRRVAWWRVRGLRRVAGVPRVLIALAFCAAVGAAALTGPPKGDVPMLYGIGLLVLGALAHSCHRMLVAGGPTARLMARAASAAPPTPRRYVLLYDPHGGGPVLVLFPVHGGPYVQPEGLLPLIPPGPPKRPRRGLPARPVGTAWLHGLRDFAPGGRTPFVVPWIDGRPLWPAEPYRKSDGGPEFTALLERLAPPLETRVP</sequence>
<name>A0ABW7U2G3_9ACTN</name>
<evidence type="ECO:0008006" key="4">
    <source>
        <dbReference type="Google" id="ProtNLM"/>
    </source>
</evidence>
<evidence type="ECO:0000313" key="2">
    <source>
        <dbReference type="EMBL" id="MFI1713826.1"/>
    </source>
</evidence>
<feature type="transmembrane region" description="Helical" evidence="1">
    <location>
        <begin position="284"/>
        <end position="303"/>
    </location>
</feature>
<proteinExistence type="predicted"/>
<organism evidence="2 3">
    <name type="scientific">Streptomyces litmocidini</name>
    <dbReference type="NCBI Taxonomy" id="67318"/>
    <lineage>
        <taxon>Bacteria</taxon>
        <taxon>Bacillati</taxon>
        <taxon>Actinomycetota</taxon>
        <taxon>Actinomycetes</taxon>
        <taxon>Kitasatosporales</taxon>
        <taxon>Streptomycetaceae</taxon>
        <taxon>Streptomyces</taxon>
    </lineage>
</organism>
<dbReference type="EMBL" id="JBIRUI010000003">
    <property type="protein sequence ID" value="MFI1713826.1"/>
    <property type="molecule type" value="Genomic_DNA"/>
</dbReference>
<feature type="transmembrane region" description="Helical" evidence="1">
    <location>
        <begin position="47"/>
        <end position="68"/>
    </location>
</feature>
<protein>
    <recommendedName>
        <fullName evidence="4">DUF2207 domain-containing protein</fullName>
    </recommendedName>
</protein>
<comment type="caution">
    <text evidence="2">The sequence shown here is derived from an EMBL/GenBank/DDBJ whole genome shotgun (WGS) entry which is preliminary data.</text>
</comment>